<dbReference type="InterPro" id="IPR010727">
    <property type="entry name" value="DUF1302"/>
</dbReference>
<protein>
    <submittedName>
        <fullName evidence="1">Uncharacterized protein</fullName>
    </submittedName>
</protein>
<name>A0A1H7IL25_9GAMM</name>
<accession>A0A1H7IL25</accession>
<evidence type="ECO:0000313" key="1">
    <source>
        <dbReference type="EMBL" id="SEK63166.1"/>
    </source>
</evidence>
<dbReference type="RefSeq" id="WP_245740591.1">
    <property type="nucleotide sequence ID" value="NZ_FOAA01000003.1"/>
</dbReference>
<evidence type="ECO:0000313" key="2">
    <source>
        <dbReference type="Proteomes" id="UP000199256"/>
    </source>
</evidence>
<dbReference type="AlphaFoldDB" id="A0A1H7IL25"/>
<dbReference type="EMBL" id="FOAA01000003">
    <property type="protein sequence ID" value="SEK63166.1"/>
    <property type="molecule type" value="Genomic_DNA"/>
</dbReference>
<organism evidence="1 2">
    <name type="scientific">Ectothiorhodospira marina</name>
    <dbReference type="NCBI Taxonomy" id="1396821"/>
    <lineage>
        <taxon>Bacteria</taxon>
        <taxon>Pseudomonadati</taxon>
        <taxon>Pseudomonadota</taxon>
        <taxon>Gammaproteobacteria</taxon>
        <taxon>Chromatiales</taxon>
        <taxon>Ectothiorhodospiraceae</taxon>
        <taxon>Ectothiorhodospira</taxon>
    </lineage>
</organism>
<gene>
    <name evidence="1" type="ORF">SAMN05444515_103189</name>
</gene>
<dbReference type="Proteomes" id="UP000199256">
    <property type="component" value="Unassembled WGS sequence"/>
</dbReference>
<dbReference type="STRING" id="1396821.SAMN05444515_103189"/>
<reference evidence="2" key="1">
    <citation type="submission" date="2016-10" db="EMBL/GenBank/DDBJ databases">
        <authorList>
            <person name="Varghese N."/>
            <person name="Submissions S."/>
        </authorList>
    </citation>
    <scope>NUCLEOTIDE SEQUENCE [LARGE SCALE GENOMIC DNA]</scope>
    <source>
        <strain evidence="2">DSM 241</strain>
    </source>
</reference>
<keyword evidence="2" id="KW-1185">Reference proteome</keyword>
<proteinExistence type="predicted"/>
<sequence length="476" mass="53560">MIPLSGRGFNGRSNGRSAAYWWMLGGALLLHTPLAWAESIIFGEPPVTREEPVVMPETHWVERVSVDPVRAELGFPAGTGAVSGVHTLQAQASALFPVGDNWGARLEGRLDSTWQTGDENVERTELDYGEIYLSYRGAARRVTLGTQKVTWGRVDELPPTDRLSVQDVTRLVLDDMEDRRRAVPALRWEEFWGDYKLDALYVPWFRSAELPKEGSFWHPVDRERGRIMGVPGNPAMAALIREGRFDEDAGGAGGWGLRLSRAGRGHDYAVTIQRARHSLPYYVLDTRVREALLTNPVDLQAALGASPYAFETEHPRTWVLGGDLGVAIGRSTWRFEAAWLSDQPVTTEVLDYTQVEALEWVGGVEFFPGDADLRVNLQLGGNHLLDAPETLLEDRNTYTFFGDAEQLFGRGRWEARIRFFLGLHERDVYLNPRLAYLGHEPHEWYVGYHYFEGAEGTLGGFHEHHDLFTAGLLARF</sequence>
<dbReference type="Pfam" id="PF06980">
    <property type="entry name" value="DUF1302"/>
    <property type="match status" value="1"/>
</dbReference>